<feature type="binding site" evidence="14">
    <location>
        <position position="183"/>
    </location>
    <ligand>
        <name>Zn(2+)</name>
        <dbReference type="ChEBI" id="CHEBI:29105"/>
    </ligand>
</feature>
<dbReference type="Pfam" id="PF19303">
    <property type="entry name" value="Anticodon_3"/>
    <property type="match status" value="1"/>
</dbReference>
<dbReference type="GO" id="GO:0017101">
    <property type="term" value="C:aminoacyl-tRNA synthetase multienzyme complex"/>
    <property type="evidence" value="ECO:0007669"/>
    <property type="project" value="TreeGrafter"/>
</dbReference>
<dbReference type="NCBIfam" id="NF001100">
    <property type="entry name" value="PRK00133.1"/>
    <property type="match status" value="1"/>
</dbReference>
<dbReference type="GO" id="GO:0004825">
    <property type="term" value="F:methionine-tRNA ligase activity"/>
    <property type="evidence" value="ECO:0007669"/>
    <property type="project" value="UniProtKB-UniRule"/>
</dbReference>
<evidence type="ECO:0000256" key="11">
    <source>
        <dbReference type="ARBA" id="ARBA00022917"/>
    </source>
</evidence>
<evidence type="ECO:0000259" key="15">
    <source>
        <dbReference type="PROSITE" id="PS50886"/>
    </source>
</evidence>
<evidence type="ECO:0000256" key="2">
    <source>
        <dbReference type="ARBA" id="ARBA00011738"/>
    </source>
</evidence>
<dbReference type="Pfam" id="PF01588">
    <property type="entry name" value="tRNA_bind"/>
    <property type="match status" value="1"/>
</dbReference>
<keyword evidence="7 14" id="KW-0547">Nucleotide-binding</keyword>
<dbReference type="GO" id="GO:0000049">
    <property type="term" value="F:tRNA binding"/>
    <property type="evidence" value="ECO:0007669"/>
    <property type="project" value="UniProtKB-UniRule"/>
</dbReference>
<dbReference type="NCBIfam" id="TIGR00399">
    <property type="entry name" value="metG_C_term"/>
    <property type="match status" value="1"/>
</dbReference>
<dbReference type="EMBL" id="MT631370">
    <property type="protein sequence ID" value="QNO49054.1"/>
    <property type="molecule type" value="Genomic_DNA"/>
</dbReference>
<dbReference type="CDD" id="cd07957">
    <property type="entry name" value="Anticodon_Ia_Met"/>
    <property type="match status" value="1"/>
</dbReference>
<dbReference type="InterPro" id="IPR029038">
    <property type="entry name" value="MetRS_Zn"/>
</dbReference>
<dbReference type="Pfam" id="PF09334">
    <property type="entry name" value="tRNA-synt_1g"/>
    <property type="match status" value="1"/>
</dbReference>
<feature type="binding site" evidence="14">
    <location>
        <position position="192"/>
    </location>
    <ligand>
        <name>Zn(2+)</name>
        <dbReference type="ChEBI" id="CHEBI:29105"/>
    </ligand>
</feature>
<evidence type="ECO:0000256" key="5">
    <source>
        <dbReference type="ARBA" id="ARBA00022598"/>
    </source>
</evidence>
<feature type="domain" description="TRNA-binding" evidence="15">
    <location>
        <begin position="600"/>
        <end position="702"/>
    </location>
</feature>
<reference evidence="16" key="1">
    <citation type="submission" date="2020-06" db="EMBL/GenBank/DDBJ databases">
        <title>Unique genomic features of the anaerobic methanotrophic archaea.</title>
        <authorList>
            <person name="Chadwick G.L."/>
            <person name="Skennerton C.T."/>
            <person name="Laso-Perez R."/>
            <person name="Leu A.O."/>
            <person name="Speth D.R."/>
            <person name="Yu H."/>
            <person name="Morgan-Lang C."/>
            <person name="Hatzenpichler R."/>
            <person name="Goudeau D."/>
            <person name="Malmstrom R."/>
            <person name="Brazelton W.J."/>
            <person name="Woyke T."/>
            <person name="Hallam S.J."/>
            <person name="Tyson G.W."/>
            <person name="Wegener G."/>
            <person name="Boetius A."/>
            <person name="Orphan V."/>
        </authorList>
    </citation>
    <scope>NUCLEOTIDE SEQUENCE</scope>
</reference>
<evidence type="ECO:0000256" key="7">
    <source>
        <dbReference type="ARBA" id="ARBA00022741"/>
    </source>
</evidence>
<evidence type="ECO:0000256" key="12">
    <source>
        <dbReference type="ARBA" id="ARBA00023146"/>
    </source>
</evidence>
<dbReference type="InterPro" id="IPR002547">
    <property type="entry name" value="tRNA-bd_dom"/>
</dbReference>
<comment type="subunit">
    <text evidence="2 14">Homodimer.</text>
</comment>
<dbReference type="PANTHER" id="PTHR45765:SF1">
    <property type="entry name" value="METHIONINE--TRNA LIGASE, CYTOPLASMIC"/>
    <property type="match status" value="1"/>
</dbReference>
<dbReference type="HAMAP" id="MF_00098">
    <property type="entry name" value="Met_tRNA_synth_type1"/>
    <property type="match status" value="1"/>
</dbReference>
<evidence type="ECO:0000256" key="8">
    <source>
        <dbReference type="ARBA" id="ARBA00022833"/>
    </source>
</evidence>
<dbReference type="PANTHER" id="PTHR45765">
    <property type="entry name" value="METHIONINE--TRNA LIGASE"/>
    <property type="match status" value="1"/>
</dbReference>
<feature type="binding site" evidence="14">
    <location>
        <position position="180"/>
    </location>
    <ligand>
        <name>Zn(2+)</name>
        <dbReference type="ChEBI" id="CHEBI:29105"/>
    </ligand>
</feature>
<gene>
    <name evidence="14 16" type="primary">metG</name>
    <name evidence="17" type="ORF">FFEDGKNF_00009</name>
    <name evidence="16" type="ORF">OLEPNHLG_00008</name>
</gene>
<proteinExistence type="inferred from homology"/>
<dbReference type="PROSITE" id="PS50886">
    <property type="entry name" value="TRBD"/>
    <property type="match status" value="1"/>
</dbReference>
<feature type="short sequence motif" description="'HIGH' region" evidence="14">
    <location>
        <begin position="49"/>
        <end position="59"/>
    </location>
</feature>
<evidence type="ECO:0000256" key="13">
    <source>
        <dbReference type="ARBA" id="ARBA00047364"/>
    </source>
</evidence>
<dbReference type="InterPro" id="IPR015413">
    <property type="entry name" value="Methionyl/Leucyl_tRNA_Synth"/>
</dbReference>
<dbReference type="SUPFAM" id="SSF47323">
    <property type="entry name" value="Anticodon-binding domain of a subclass of class I aminoacyl-tRNA synthetases"/>
    <property type="match status" value="1"/>
</dbReference>
<dbReference type="InterPro" id="IPR014758">
    <property type="entry name" value="Met-tRNA_synth"/>
</dbReference>
<organism evidence="16">
    <name type="scientific">Candidatus Methanogaster sp. ANME-2c ERB4</name>
    <dbReference type="NCBI Taxonomy" id="2759911"/>
    <lineage>
        <taxon>Archaea</taxon>
        <taxon>Methanobacteriati</taxon>
        <taxon>Methanobacteriota</taxon>
        <taxon>Stenosarchaea group</taxon>
        <taxon>Methanomicrobia</taxon>
        <taxon>Methanosarcinales</taxon>
        <taxon>ANME-2 cluster</taxon>
        <taxon>Candidatus Methanogasteraceae</taxon>
        <taxon>Candidatus Methanogaster</taxon>
    </lineage>
</organism>
<evidence type="ECO:0000256" key="9">
    <source>
        <dbReference type="ARBA" id="ARBA00022840"/>
    </source>
</evidence>
<dbReference type="GO" id="GO:0006431">
    <property type="term" value="P:methionyl-tRNA aminoacylation"/>
    <property type="evidence" value="ECO:0007669"/>
    <property type="project" value="UniProtKB-UniRule"/>
</dbReference>
<comment type="catalytic activity">
    <reaction evidence="13 14">
        <text>tRNA(Met) + L-methionine + ATP = L-methionyl-tRNA(Met) + AMP + diphosphate</text>
        <dbReference type="Rhea" id="RHEA:13481"/>
        <dbReference type="Rhea" id="RHEA-COMP:9667"/>
        <dbReference type="Rhea" id="RHEA-COMP:9698"/>
        <dbReference type="ChEBI" id="CHEBI:30616"/>
        <dbReference type="ChEBI" id="CHEBI:33019"/>
        <dbReference type="ChEBI" id="CHEBI:57844"/>
        <dbReference type="ChEBI" id="CHEBI:78442"/>
        <dbReference type="ChEBI" id="CHEBI:78530"/>
        <dbReference type="ChEBI" id="CHEBI:456215"/>
        <dbReference type="EC" id="6.1.1.10"/>
    </reaction>
</comment>
<keyword evidence="10 14" id="KW-0694">RNA-binding</keyword>
<dbReference type="InterPro" id="IPR023458">
    <property type="entry name" value="Met-tRNA_ligase_1"/>
</dbReference>
<accession>A0A7G9Y1H7</accession>
<dbReference type="PRINTS" id="PR01041">
    <property type="entry name" value="TRNASYNTHMET"/>
</dbReference>
<evidence type="ECO:0000256" key="3">
    <source>
        <dbReference type="ARBA" id="ARBA00022490"/>
    </source>
</evidence>
<dbReference type="Gene3D" id="2.20.28.20">
    <property type="entry name" value="Methionyl-tRNA synthetase, Zn-domain"/>
    <property type="match status" value="1"/>
</dbReference>
<evidence type="ECO:0000256" key="4">
    <source>
        <dbReference type="ARBA" id="ARBA00022555"/>
    </source>
</evidence>
<dbReference type="InterPro" id="IPR014729">
    <property type="entry name" value="Rossmann-like_a/b/a_fold"/>
</dbReference>
<keyword evidence="12 14" id="KW-0030">Aminoacyl-tRNA synthetase</keyword>
<dbReference type="SUPFAM" id="SSF50249">
    <property type="entry name" value="Nucleic acid-binding proteins"/>
    <property type="match status" value="1"/>
</dbReference>
<keyword evidence="3 14" id="KW-0963">Cytoplasm</keyword>
<dbReference type="InterPro" id="IPR041872">
    <property type="entry name" value="Anticodon_Met"/>
</dbReference>
<dbReference type="Gene3D" id="1.10.730.10">
    <property type="entry name" value="Isoleucyl-tRNA Synthetase, Domain 1"/>
    <property type="match status" value="1"/>
</dbReference>
<keyword evidence="6 14" id="KW-0479">Metal-binding</keyword>
<dbReference type="CDD" id="cd00814">
    <property type="entry name" value="MetRS_core"/>
    <property type="match status" value="1"/>
</dbReference>
<evidence type="ECO:0000256" key="14">
    <source>
        <dbReference type="HAMAP-Rule" id="MF_00098"/>
    </source>
</evidence>
<evidence type="ECO:0000256" key="1">
    <source>
        <dbReference type="ARBA" id="ARBA00004496"/>
    </source>
</evidence>
<dbReference type="Gene3D" id="3.40.50.620">
    <property type="entry name" value="HUPs"/>
    <property type="match status" value="1"/>
</dbReference>
<keyword evidence="5 14" id="KW-0436">Ligase</keyword>
<evidence type="ECO:0000256" key="6">
    <source>
        <dbReference type="ARBA" id="ARBA00022723"/>
    </source>
</evidence>
<evidence type="ECO:0000256" key="10">
    <source>
        <dbReference type="ARBA" id="ARBA00022884"/>
    </source>
</evidence>
<comment type="similarity">
    <text evidence="14">Belongs to the class-I aminoacyl-tRNA synthetase family. MetG type 1 subfamily.</text>
</comment>
<dbReference type="SUPFAM" id="SSF57770">
    <property type="entry name" value="Methionyl-tRNA synthetase (MetRS), Zn-domain"/>
    <property type="match status" value="1"/>
</dbReference>
<dbReference type="Gene3D" id="2.40.50.140">
    <property type="entry name" value="Nucleic acid-binding proteins"/>
    <property type="match status" value="1"/>
</dbReference>
<keyword evidence="8 14" id="KW-0862">Zinc</keyword>
<dbReference type="SUPFAM" id="SSF52374">
    <property type="entry name" value="Nucleotidylyl transferase"/>
    <property type="match status" value="1"/>
</dbReference>
<keyword evidence="11 14" id="KW-0648">Protein biosynthesis</keyword>
<keyword evidence="9 14" id="KW-0067">ATP-binding</keyword>
<keyword evidence="4 14" id="KW-0820">tRNA-binding</keyword>
<feature type="binding site" evidence="14">
    <location>
        <position position="368"/>
    </location>
    <ligand>
        <name>ATP</name>
        <dbReference type="ChEBI" id="CHEBI:30616"/>
    </ligand>
</feature>
<dbReference type="EMBL" id="MT630678">
    <property type="protein sequence ID" value="QNO41861.1"/>
    <property type="molecule type" value="Genomic_DNA"/>
</dbReference>
<evidence type="ECO:0000313" key="16">
    <source>
        <dbReference type="EMBL" id="QNO41861.1"/>
    </source>
</evidence>
<dbReference type="GO" id="GO:0005829">
    <property type="term" value="C:cytosol"/>
    <property type="evidence" value="ECO:0007669"/>
    <property type="project" value="TreeGrafter"/>
</dbReference>
<protein>
    <recommendedName>
        <fullName evidence="14">Methionine--tRNA ligase</fullName>
        <ecNumber evidence="14">6.1.1.10</ecNumber>
    </recommendedName>
    <alternativeName>
        <fullName evidence="14">Methionyl-tRNA synthetase</fullName>
        <shortName evidence="14">MetRS</shortName>
    </alternativeName>
</protein>
<dbReference type="InterPro" id="IPR009080">
    <property type="entry name" value="tRNAsynth_Ia_anticodon-bd"/>
</dbReference>
<dbReference type="EC" id="6.1.1.10" evidence="14"/>
<evidence type="ECO:0000313" key="17">
    <source>
        <dbReference type="EMBL" id="QNO49054.1"/>
    </source>
</evidence>
<comment type="subcellular location">
    <subcellularLocation>
        <location evidence="1 14">Cytoplasm</location>
    </subcellularLocation>
</comment>
<sequence length="702" mass="79018">MWRLKVYYDERDDPRQFPYKPPATIRNISPKPQKPLQMQKRTLVTCGLPYANGPAHIGHLRTYIPADIFVRSLRKEGRDTTFVCGSDAHGTPIVINAEELGITPTELVKQYHDHFDQTFKSLNIIFDKFGSTESETNHNRTTEIVNALISNDYVFSQNIELAYCPTCKRSLPDRYVEGVCPDCGSVARGDECDQGCGKHLEPGEILEPVCKICGSKAEFRSQEHFFFKLSKFSGFLSDYLDTLGGTSNARNYARGWINKKLNDWCITRNLEWGVRFPGHEDLVVYVWVDAPIGYISFTEEWANENGVDWKEYWMNPDGDTDIIHFIGGDIIYHHCIFWPALLKGAGYTLPRAVVASGMVKIGDKTFSKSRGYVVWVNDDYLDHGFHPDLLRYYLASYTSHTKELNFSWKVFQEKVNNELVGTLGNFIYRTLLFAQKNFGEVPEGEIGSDVIQEITDVRDAVIAAFNDYEFKRGIDSAMSLASFGNSYFQSNEPWKLVKTDKAAAGNVVMNCLQIVKALAILFEPVIPTIAGDAWKQLGMETELVDMHYNEATEEIAAGQPLPKPTVLFAKIEDKTIKEMDAILDERVRMATKKKHVTYEEFSELDIRVGTILQAEPIKKSKKLLKLAVDLGEGRNRQIVAGIAETHKPDDLIGMRIVVLANMLPATLFGVRSEGMLLAADSDSDGAILLVPEREAPAGTAVR</sequence>
<feature type="binding site" evidence="14">
    <location>
        <position position="196"/>
    </location>
    <ligand>
        <name>Zn(2+)</name>
        <dbReference type="ChEBI" id="CHEBI:29105"/>
    </ligand>
</feature>
<comment type="cofactor">
    <cofactor evidence="14">
        <name>Zn(2+)</name>
        <dbReference type="ChEBI" id="CHEBI:29105"/>
    </cofactor>
    <text evidence="14">Binds 1 zinc ion per subunit.</text>
</comment>
<comment type="function">
    <text evidence="14">Is required not only for elongation of protein synthesis but also for the initiation of all mRNA translation through initiator tRNA(fMet) aminoacylation.</text>
</comment>
<dbReference type="InterPro" id="IPR012340">
    <property type="entry name" value="NA-bd_OB-fold"/>
</dbReference>
<name>A0A7G9Y1H7_9EURY</name>
<dbReference type="GO" id="GO:0046872">
    <property type="term" value="F:metal ion binding"/>
    <property type="evidence" value="ECO:0007669"/>
    <property type="project" value="UniProtKB-KW"/>
</dbReference>
<dbReference type="AlphaFoldDB" id="A0A7G9Y1H7"/>
<dbReference type="GO" id="GO:0005524">
    <property type="term" value="F:ATP binding"/>
    <property type="evidence" value="ECO:0007669"/>
    <property type="project" value="UniProtKB-UniRule"/>
</dbReference>
<feature type="short sequence motif" description="'KMSKS' region" evidence="14">
    <location>
        <begin position="365"/>
        <end position="369"/>
    </location>
</feature>
<dbReference type="InterPro" id="IPR004495">
    <property type="entry name" value="Met-tRNA-synth_bsu_C"/>
</dbReference>
<dbReference type="NCBIfam" id="TIGR00398">
    <property type="entry name" value="metG"/>
    <property type="match status" value="1"/>
</dbReference>
<dbReference type="InterPro" id="IPR033911">
    <property type="entry name" value="MetRS_core"/>
</dbReference>